<comment type="subcellular location">
    <subcellularLocation>
        <location evidence="2 6">Nucleus</location>
    </subcellularLocation>
</comment>
<sequence length="335" mass="37963">MTKSRKQKQKKQDFLRKKLKVGKPKERASNATNTSFVSKTISIRNQHLDHDPHDLTKRLTLLKHHNTNVRKETLITFQKSIPSIINSRVMTPLLTQSIPLICDESQQVRQGLIDLIDEIGSHDAEILKLHCNIFVLYINMAMTHIFSQIQADSTKFLSHLLKYCSNEVVRKSWVKLLNGVFGVLGWGQVGKNEGASVVQTKKRNAKYINIHLNALYMLVEYGCQDERARGVDSDTAVSFEDSSDLRNPYLIPDCPQPFEHLKLFTRELKVKDPAANGTNATLLSLATQDIETRRAAFSEQFLPVVLKQIEIIIKEGGECGKTANNLKKLLAKVFD</sequence>
<keyword evidence="6" id="KW-0698">rRNA processing</keyword>
<dbReference type="PANTHER" id="PTHR16056:SF2">
    <property type="entry name" value="TESTIS-EXPRESSED PROTEIN 10"/>
    <property type="match status" value="1"/>
</dbReference>
<dbReference type="OrthoDB" id="361362at2759"/>
<keyword evidence="5 6" id="KW-0539">Nucleus</keyword>
<feature type="domain" description="Pre-rRNA-processing protein Ipi1 N-terminal" evidence="8">
    <location>
        <begin position="126"/>
        <end position="217"/>
    </location>
</feature>
<evidence type="ECO:0000259" key="8">
    <source>
        <dbReference type="Pfam" id="PF12333"/>
    </source>
</evidence>
<organism evidence="9 10">
    <name type="scientific">Saccharomyces pastorianus</name>
    <name type="common">Lager yeast</name>
    <name type="synonym">Saccharomyces cerevisiae x Saccharomyces eubayanus</name>
    <dbReference type="NCBI Taxonomy" id="27292"/>
    <lineage>
        <taxon>Eukaryota</taxon>
        <taxon>Fungi</taxon>
        <taxon>Dikarya</taxon>
        <taxon>Ascomycota</taxon>
        <taxon>Saccharomycotina</taxon>
        <taxon>Saccharomycetes</taxon>
        <taxon>Saccharomycetales</taxon>
        <taxon>Saccharomycetaceae</taxon>
        <taxon>Saccharomyces</taxon>
    </lineage>
</organism>
<dbReference type="GO" id="GO:0006364">
    <property type="term" value="P:rRNA processing"/>
    <property type="evidence" value="ECO:0007669"/>
    <property type="project" value="UniProtKB-UniRule"/>
</dbReference>
<comment type="similarity">
    <text evidence="3 6">Belongs to the IPI1/TEX10 family.</text>
</comment>
<keyword evidence="10" id="KW-1185">Reference proteome</keyword>
<accession>A0A6C1EF81</accession>
<evidence type="ECO:0000256" key="5">
    <source>
        <dbReference type="ARBA" id="ARBA00023242"/>
    </source>
</evidence>
<evidence type="ECO:0000313" key="10">
    <source>
        <dbReference type="Proteomes" id="UP000501346"/>
    </source>
</evidence>
<keyword evidence="6" id="KW-0690">Ribosome biogenesis</keyword>
<evidence type="ECO:0000256" key="1">
    <source>
        <dbReference type="ARBA" id="ARBA00002355"/>
    </source>
</evidence>
<comment type="subunit">
    <text evidence="4">Component of the RIX1 complex, composed of IPI1, RIX1/IPI2 and IPI3 in a 1:2:2 stoichiometry. The complex interacts (via RIX1) with MDN1 (via its hexameric AAA ATPase ring) and the pre-60S ribosome particles.</text>
</comment>
<dbReference type="InterPro" id="IPR016024">
    <property type="entry name" value="ARM-type_fold"/>
</dbReference>
<dbReference type="InterPro" id="IPR024679">
    <property type="entry name" value="Ipi1_N"/>
</dbReference>
<dbReference type="GO" id="GO:0005634">
    <property type="term" value="C:nucleus"/>
    <property type="evidence" value="ECO:0007669"/>
    <property type="project" value="UniProtKB-SubCell"/>
</dbReference>
<comment type="function">
    <text evidence="1 6">Component of the RIX1 complex required for processing of ITS2 sequences from 35S pre-rRNA.</text>
</comment>
<evidence type="ECO:0000256" key="6">
    <source>
        <dbReference type="RuleBase" id="RU368021"/>
    </source>
</evidence>
<feature type="region of interest" description="Disordered" evidence="7">
    <location>
        <begin position="1"/>
        <end position="32"/>
    </location>
</feature>
<evidence type="ECO:0000256" key="4">
    <source>
        <dbReference type="ARBA" id="ARBA00011141"/>
    </source>
</evidence>
<dbReference type="PANTHER" id="PTHR16056">
    <property type="entry name" value="REGULATOR OF MICROTUBULE DYNAMICS PROTEIN"/>
    <property type="match status" value="1"/>
</dbReference>
<proteinExistence type="inferred from homology"/>
<dbReference type="EMBL" id="CP049012">
    <property type="protein sequence ID" value="QID88068.1"/>
    <property type="molecule type" value="Genomic_DNA"/>
</dbReference>
<dbReference type="Gene3D" id="1.25.10.10">
    <property type="entry name" value="Leucine-rich Repeat Variant"/>
    <property type="match status" value="1"/>
</dbReference>
<evidence type="ECO:0000256" key="7">
    <source>
        <dbReference type="SAM" id="MobiDB-lite"/>
    </source>
</evidence>
<dbReference type="InterPro" id="IPR011989">
    <property type="entry name" value="ARM-like"/>
</dbReference>
<dbReference type="Proteomes" id="UP000501346">
    <property type="component" value="Chromosome SeXV-SeVIII"/>
</dbReference>
<dbReference type="GO" id="GO:0120330">
    <property type="term" value="C:rixosome complex"/>
    <property type="evidence" value="ECO:0007669"/>
    <property type="project" value="UniProtKB-UniRule"/>
</dbReference>
<dbReference type="Pfam" id="PF12333">
    <property type="entry name" value="Ipi1_N"/>
    <property type="match status" value="1"/>
</dbReference>
<gene>
    <name evidence="9" type="primary">IPI1_2</name>
    <name evidence="9" type="ORF">GRS66_010773</name>
</gene>
<name>A0A6C1EF81_SACPS</name>
<protein>
    <recommendedName>
        <fullName evidence="6">Pre-rRNA-processing protein</fullName>
    </recommendedName>
</protein>
<evidence type="ECO:0000256" key="2">
    <source>
        <dbReference type="ARBA" id="ARBA00004123"/>
    </source>
</evidence>
<reference evidence="9 10" key="1">
    <citation type="journal article" date="2019" name="BMC Genomics">
        <title>Chromosome level assembly and comparative genome analysis confirm lager-brewing yeasts originated from a single hybridization.</title>
        <authorList>
            <person name="Salazar A.N."/>
            <person name="Gorter de Vries A.R."/>
            <person name="van den Broek M."/>
            <person name="Brouwers N."/>
            <person name="de la Torre Cortes P."/>
            <person name="Kuijpers N.G.A."/>
            <person name="Daran J.G."/>
            <person name="Abeel T."/>
        </authorList>
    </citation>
    <scope>NUCLEOTIDE SEQUENCE [LARGE SCALE GENOMIC DNA]</scope>
    <source>
        <strain evidence="9 10">CBS 1483</strain>
    </source>
</reference>
<evidence type="ECO:0000313" key="9">
    <source>
        <dbReference type="EMBL" id="QID88068.1"/>
    </source>
</evidence>
<evidence type="ECO:0000256" key="3">
    <source>
        <dbReference type="ARBA" id="ARBA00006427"/>
    </source>
</evidence>
<dbReference type="AlphaFoldDB" id="A0A6C1EF81"/>
<dbReference type="SUPFAM" id="SSF48371">
    <property type="entry name" value="ARM repeat"/>
    <property type="match status" value="1"/>
</dbReference>